<feature type="domain" description="Lipocalin/cytosolic fatty-acid binding" evidence="3">
    <location>
        <begin position="45"/>
        <end position="189"/>
    </location>
</feature>
<dbReference type="Gene3D" id="2.40.128.20">
    <property type="match status" value="1"/>
</dbReference>
<feature type="signal peptide" evidence="2">
    <location>
        <begin position="1"/>
        <end position="25"/>
    </location>
</feature>
<dbReference type="RefSeq" id="WP_066466817.1">
    <property type="nucleotide sequence ID" value="NZ_CBCRUZ010000003.1"/>
</dbReference>
<keyword evidence="5" id="KW-1185">Reference proteome</keyword>
<feature type="chain" id="PRO_5045017101" evidence="2">
    <location>
        <begin position="26"/>
        <end position="206"/>
    </location>
</feature>
<organism evidence="4 5">
    <name type="scientific">Skermania pinensis</name>
    <dbReference type="NCBI Taxonomy" id="39122"/>
    <lineage>
        <taxon>Bacteria</taxon>
        <taxon>Bacillati</taxon>
        <taxon>Actinomycetota</taxon>
        <taxon>Actinomycetes</taxon>
        <taxon>Mycobacteriales</taxon>
        <taxon>Gordoniaceae</taxon>
        <taxon>Skermania</taxon>
    </lineage>
</organism>
<evidence type="ECO:0000259" key="3">
    <source>
        <dbReference type="Pfam" id="PF08212"/>
    </source>
</evidence>
<dbReference type="InterPro" id="IPR000566">
    <property type="entry name" value="Lipocln_cytosolic_FA-bd_dom"/>
</dbReference>
<gene>
    <name evidence="4" type="ORF">KV203_02675</name>
</gene>
<reference evidence="4" key="1">
    <citation type="submission" date="2021-07" db="EMBL/GenBank/DDBJ databases">
        <title>Candidatus Kaistella beijingensis sp. nov. isolated from a municipal wastewater treatment plant is involved in sludge foaming.</title>
        <authorList>
            <person name="Song Y."/>
            <person name="Liu S.-J."/>
        </authorList>
    </citation>
    <scope>NUCLEOTIDE SEQUENCE</scope>
    <source>
        <strain evidence="4">DSM 43998</strain>
    </source>
</reference>
<dbReference type="InterPro" id="IPR022271">
    <property type="entry name" value="Lipocalin_ApoD"/>
</dbReference>
<dbReference type="Proteomes" id="UP000887023">
    <property type="component" value="Chromosome"/>
</dbReference>
<dbReference type="PIRSF" id="PIRSF036893">
    <property type="entry name" value="Lipocalin_ApoD"/>
    <property type="match status" value="1"/>
</dbReference>
<comment type="similarity">
    <text evidence="1 2">Belongs to the calycin superfamily. Lipocalin family.</text>
</comment>
<accession>A0ABX8SAK6</accession>
<dbReference type="SUPFAM" id="SSF50814">
    <property type="entry name" value="Lipocalins"/>
    <property type="match status" value="1"/>
</dbReference>
<sequence length="206" mass="21877">MIRFPLRRAAAGLAMLAAVATPAVASPGAASALPGIAPLQPIERLDVARYLGSWNQIAVVPQPFNLECARDTVANYQLIDERNVRVQNTCTTWSGGGNGIVGNARVVDPVTNAQLHVSFPGVPFQNSLDGPANYVVAYIADDYSWAFVGDPDRLSGFVLSRSPEVTPQRWAEVRSVATRLGYNTCLIVTSPTPGGATDIRPLCSVG</sequence>
<name>A0ABX8SAK6_9ACTN</name>
<keyword evidence="2" id="KW-0732">Signal</keyword>
<evidence type="ECO:0000313" key="4">
    <source>
        <dbReference type="EMBL" id="QXQ14346.1"/>
    </source>
</evidence>
<dbReference type="InterPro" id="IPR012674">
    <property type="entry name" value="Calycin"/>
</dbReference>
<evidence type="ECO:0000256" key="1">
    <source>
        <dbReference type="ARBA" id="ARBA00006889"/>
    </source>
</evidence>
<dbReference type="InterPro" id="IPR047202">
    <property type="entry name" value="Lipocalin_Blc-like_dom"/>
</dbReference>
<dbReference type="CDD" id="cd19438">
    <property type="entry name" value="lipocalin_Blc-like"/>
    <property type="match status" value="1"/>
</dbReference>
<dbReference type="EMBL" id="CP079105">
    <property type="protein sequence ID" value="QXQ14346.1"/>
    <property type="molecule type" value="Genomic_DNA"/>
</dbReference>
<dbReference type="PANTHER" id="PTHR10612">
    <property type="entry name" value="APOLIPOPROTEIN D"/>
    <property type="match status" value="1"/>
</dbReference>
<evidence type="ECO:0000313" key="5">
    <source>
        <dbReference type="Proteomes" id="UP000887023"/>
    </source>
</evidence>
<dbReference type="Pfam" id="PF08212">
    <property type="entry name" value="Lipocalin_2"/>
    <property type="match status" value="1"/>
</dbReference>
<proteinExistence type="inferred from homology"/>
<dbReference type="PANTHER" id="PTHR10612:SF34">
    <property type="entry name" value="APOLIPOPROTEIN D"/>
    <property type="match status" value="1"/>
</dbReference>
<evidence type="ECO:0000256" key="2">
    <source>
        <dbReference type="PIRNR" id="PIRNR036893"/>
    </source>
</evidence>
<protein>
    <submittedName>
        <fullName evidence="4">Lipocalin family protein</fullName>
    </submittedName>
</protein>